<comment type="caution">
    <text evidence="9">The sequence shown here is derived from an EMBL/GenBank/DDBJ whole genome shotgun (WGS) entry which is preliminary data.</text>
</comment>
<dbReference type="Gene3D" id="3.40.50.720">
    <property type="entry name" value="NAD(P)-binding Rossmann-like Domain"/>
    <property type="match status" value="1"/>
</dbReference>
<evidence type="ECO:0000256" key="6">
    <source>
        <dbReference type="ARBA" id="ARBA00048793"/>
    </source>
</evidence>
<keyword evidence="10" id="KW-1185">Reference proteome</keyword>
<dbReference type="Pfam" id="PF08546">
    <property type="entry name" value="ApbA_C"/>
    <property type="match status" value="1"/>
</dbReference>
<evidence type="ECO:0000256" key="4">
    <source>
        <dbReference type="ARBA" id="ARBA00022655"/>
    </source>
</evidence>
<reference evidence="9 10" key="1">
    <citation type="submission" date="2020-03" db="EMBL/GenBank/DDBJ databases">
        <authorList>
            <person name="Wang L."/>
            <person name="He N."/>
            <person name="Li Y."/>
            <person name="Fang Y."/>
            <person name="Zhang F."/>
        </authorList>
    </citation>
    <scope>NUCLEOTIDE SEQUENCE [LARGE SCALE GENOMIC DNA]</scope>
    <source>
        <strain evidence="9 10">36D10-4-7</strain>
    </source>
</reference>
<gene>
    <name evidence="9" type="ORF">HBH26_18600</name>
</gene>
<dbReference type="Pfam" id="PF02558">
    <property type="entry name" value="ApbA"/>
    <property type="match status" value="1"/>
</dbReference>
<dbReference type="EMBL" id="JAAVJH010000023">
    <property type="protein sequence ID" value="NJR80589.1"/>
    <property type="molecule type" value="Genomic_DNA"/>
</dbReference>
<evidence type="ECO:0000313" key="9">
    <source>
        <dbReference type="EMBL" id="NJR80589.1"/>
    </source>
</evidence>
<dbReference type="PANTHER" id="PTHR21708">
    <property type="entry name" value="PROBABLE 2-DEHYDROPANTOATE 2-REDUCTASE"/>
    <property type="match status" value="1"/>
</dbReference>
<dbReference type="PANTHER" id="PTHR21708:SF45">
    <property type="entry name" value="2-DEHYDROPANTOATE 2-REDUCTASE"/>
    <property type="match status" value="1"/>
</dbReference>
<evidence type="ECO:0000256" key="3">
    <source>
        <dbReference type="ARBA" id="ARBA00019465"/>
    </source>
</evidence>
<organism evidence="9 10">
    <name type="scientific">Sphingomonas corticis</name>
    <dbReference type="NCBI Taxonomy" id="2722791"/>
    <lineage>
        <taxon>Bacteria</taxon>
        <taxon>Pseudomonadati</taxon>
        <taxon>Pseudomonadota</taxon>
        <taxon>Alphaproteobacteria</taxon>
        <taxon>Sphingomonadales</taxon>
        <taxon>Sphingomonadaceae</taxon>
        <taxon>Sphingomonas</taxon>
    </lineage>
</organism>
<dbReference type="InterPro" id="IPR036291">
    <property type="entry name" value="NAD(P)-bd_dom_sf"/>
</dbReference>
<name>A0ABX1CST6_9SPHN</name>
<feature type="domain" description="Ketopantoate reductase N-terminal" evidence="7">
    <location>
        <begin position="2"/>
        <end position="90"/>
    </location>
</feature>
<dbReference type="EC" id="1.1.1.169" evidence="2"/>
<dbReference type="InterPro" id="IPR013752">
    <property type="entry name" value="KPA_reductase"/>
</dbReference>
<evidence type="ECO:0000256" key="2">
    <source>
        <dbReference type="ARBA" id="ARBA00013014"/>
    </source>
</evidence>
<accession>A0ABX1CST6</accession>
<dbReference type="SUPFAM" id="SSF48179">
    <property type="entry name" value="6-phosphogluconate dehydrogenase C-terminal domain-like"/>
    <property type="match status" value="1"/>
</dbReference>
<dbReference type="Proteomes" id="UP000732399">
    <property type="component" value="Unassembled WGS sequence"/>
</dbReference>
<feature type="domain" description="Ketopantoate reductase C-terminal" evidence="8">
    <location>
        <begin position="183"/>
        <end position="303"/>
    </location>
</feature>
<protein>
    <recommendedName>
        <fullName evidence="3">2-dehydropantoate 2-reductase</fullName>
        <ecNumber evidence="2">1.1.1.169</ecNumber>
    </recommendedName>
    <alternativeName>
        <fullName evidence="5">Ketopantoate reductase</fullName>
    </alternativeName>
</protein>
<evidence type="ECO:0000259" key="7">
    <source>
        <dbReference type="Pfam" id="PF02558"/>
    </source>
</evidence>
<dbReference type="SUPFAM" id="SSF51735">
    <property type="entry name" value="NAD(P)-binding Rossmann-fold domains"/>
    <property type="match status" value="1"/>
</dbReference>
<evidence type="ECO:0000313" key="10">
    <source>
        <dbReference type="Proteomes" id="UP000732399"/>
    </source>
</evidence>
<proteinExistence type="predicted"/>
<evidence type="ECO:0000256" key="1">
    <source>
        <dbReference type="ARBA" id="ARBA00004994"/>
    </source>
</evidence>
<comment type="pathway">
    <text evidence="1">Cofactor biosynthesis; (R)-pantothenate biosynthesis; (R)-pantoate from 3-methyl-2-oxobutanoate: step 2/2.</text>
</comment>
<comment type="catalytic activity">
    <reaction evidence="6">
        <text>(R)-pantoate + NADP(+) = 2-dehydropantoate + NADPH + H(+)</text>
        <dbReference type="Rhea" id="RHEA:16233"/>
        <dbReference type="ChEBI" id="CHEBI:11561"/>
        <dbReference type="ChEBI" id="CHEBI:15378"/>
        <dbReference type="ChEBI" id="CHEBI:15980"/>
        <dbReference type="ChEBI" id="CHEBI:57783"/>
        <dbReference type="ChEBI" id="CHEBI:58349"/>
        <dbReference type="EC" id="1.1.1.169"/>
    </reaction>
</comment>
<keyword evidence="4" id="KW-0566">Pantothenate biosynthesis</keyword>
<dbReference type="InterPro" id="IPR008927">
    <property type="entry name" value="6-PGluconate_DH-like_C_sf"/>
</dbReference>
<dbReference type="Gene3D" id="1.10.1040.10">
    <property type="entry name" value="N-(1-d-carboxylethyl)-l-norvaline Dehydrogenase, domain 2"/>
    <property type="match status" value="1"/>
</dbReference>
<sequence length="310" mass="32566">MAAKLARAGRDVSVIARGAHLERIRTAGLTIRSPESGFSVRLPASGAIDDFAPFDVVIVTAKAPGIPAIARAIGPHLGDDAAVLFATNGIQWFYAEGFAPGGEALDTRRLDPDGDISRLVGAHRSFGVVVRSSNVVVEPGVVSNSGGGSYALGGALPGGWRRAGEIASLLDVDGARFTATPEIRREMWGKLVRNTAVALLCGLTHATPGEAFSDPGTRPLARLAMREVSDVAAAHGFRDLLDLDAELDVVSRMTAMRPSLVQDLELGRTVELDAQVLIVRDFARQAGVDTPTISALAPVLEQKARLAGCY</sequence>
<dbReference type="InterPro" id="IPR013332">
    <property type="entry name" value="KPR_N"/>
</dbReference>
<evidence type="ECO:0000256" key="5">
    <source>
        <dbReference type="ARBA" id="ARBA00032024"/>
    </source>
</evidence>
<dbReference type="InterPro" id="IPR051402">
    <property type="entry name" value="KPR-Related"/>
</dbReference>
<dbReference type="InterPro" id="IPR013328">
    <property type="entry name" value="6PGD_dom2"/>
</dbReference>
<evidence type="ECO:0000259" key="8">
    <source>
        <dbReference type="Pfam" id="PF08546"/>
    </source>
</evidence>